<evidence type="ECO:0000313" key="3">
    <source>
        <dbReference type="EMBL" id="TBU33533.1"/>
    </source>
</evidence>
<feature type="transmembrane region" description="Helical" evidence="1">
    <location>
        <begin position="121"/>
        <end position="141"/>
    </location>
</feature>
<evidence type="ECO:0000256" key="1">
    <source>
        <dbReference type="SAM" id="Phobius"/>
    </source>
</evidence>
<reference evidence="3" key="1">
    <citation type="submission" date="2019-01" db="EMBL/GenBank/DDBJ databases">
        <title>Draft genome sequences of three monokaryotic isolates of the white-rot basidiomycete fungus Dichomitus squalens.</title>
        <authorList>
            <consortium name="DOE Joint Genome Institute"/>
            <person name="Lopez S.C."/>
            <person name="Andreopoulos B."/>
            <person name="Pangilinan J."/>
            <person name="Lipzen A."/>
            <person name="Riley R."/>
            <person name="Ahrendt S."/>
            <person name="Ng V."/>
            <person name="Barry K."/>
            <person name="Daum C."/>
            <person name="Grigoriev I.V."/>
            <person name="Hilden K.S."/>
            <person name="Makela M.R."/>
            <person name="de Vries R.P."/>
        </authorList>
    </citation>
    <scope>NUCLEOTIDE SEQUENCE [LARGE SCALE GENOMIC DNA]</scope>
    <source>
        <strain evidence="3">OM18370.1</strain>
    </source>
</reference>
<dbReference type="Pfam" id="PF20152">
    <property type="entry name" value="DUF6534"/>
    <property type="match status" value="1"/>
</dbReference>
<protein>
    <recommendedName>
        <fullName evidence="2">DUF6534 domain-containing protein</fullName>
    </recommendedName>
</protein>
<evidence type="ECO:0000259" key="2">
    <source>
        <dbReference type="Pfam" id="PF20152"/>
    </source>
</evidence>
<keyword evidence="1" id="KW-0472">Membrane</keyword>
<dbReference type="AlphaFoldDB" id="A0A4V2K1P0"/>
<sequence>MADPTGVDIDLTLGVILVGLIVTAGLLGVTTAQSGSYFVHFPQDRRALKILVIAVWLLDVTHLGLYLSTMYTYLAKKDGLHFGQKPLPWTANAQLLVNACGISLIQSFYASRIWQLSRMRLLLVIMGLFIATTWLLSFVLFVKTITTNTVAEYVHLEPYDITMSAMTASTDVLLCGALVVLLTMFRKDTQGADRLINRLLIFTVNTGLLTSVHAIMSVIMVVSLPHTSLFVMFYYIGTRLYSVSLLATLNARIELRMQAERMGDRSLPEIPVTAPPLGLTNRKSSQAQATVLRRGDKSDILVTMPCKSETATITTGDGSNPTTLNPAPPRIFCEGNRCYVVPDGEFKSFWTPDFLVDSAPVLALST</sequence>
<feature type="transmembrane region" description="Helical" evidence="1">
    <location>
        <begin position="232"/>
        <end position="253"/>
    </location>
</feature>
<feature type="domain" description="DUF6534" evidence="2">
    <location>
        <begin position="168"/>
        <end position="252"/>
    </location>
</feature>
<accession>A0A4V2K1P0</accession>
<keyword evidence="1" id="KW-0812">Transmembrane</keyword>
<feature type="transmembrane region" description="Helical" evidence="1">
    <location>
        <begin position="161"/>
        <end position="183"/>
    </location>
</feature>
<dbReference type="InterPro" id="IPR045339">
    <property type="entry name" value="DUF6534"/>
</dbReference>
<dbReference type="PANTHER" id="PTHR40465:SF1">
    <property type="entry name" value="DUF6534 DOMAIN-CONTAINING PROTEIN"/>
    <property type="match status" value="1"/>
</dbReference>
<feature type="transmembrane region" description="Helical" evidence="1">
    <location>
        <begin position="89"/>
        <end position="109"/>
    </location>
</feature>
<proteinExistence type="predicted"/>
<feature type="transmembrane region" description="Helical" evidence="1">
    <location>
        <begin position="12"/>
        <end position="29"/>
    </location>
</feature>
<dbReference type="OrthoDB" id="2755316at2759"/>
<organism evidence="3">
    <name type="scientific">Dichomitus squalens</name>
    <dbReference type="NCBI Taxonomy" id="114155"/>
    <lineage>
        <taxon>Eukaryota</taxon>
        <taxon>Fungi</taxon>
        <taxon>Dikarya</taxon>
        <taxon>Basidiomycota</taxon>
        <taxon>Agaricomycotina</taxon>
        <taxon>Agaricomycetes</taxon>
        <taxon>Polyporales</taxon>
        <taxon>Polyporaceae</taxon>
        <taxon>Dichomitus</taxon>
    </lineage>
</organism>
<dbReference type="PANTHER" id="PTHR40465">
    <property type="entry name" value="CHROMOSOME 1, WHOLE GENOME SHOTGUN SEQUENCE"/>
    <property type="match status" value="1"/>
</dbReference>
<gene>
    <name evidence="3" type="ORF">BD311DRAFT_748789</name>
</gene>
<dbReference type="EMBL" id="ML143391">
    <property type="protein sequence ID" value="TBU33533.1"/>
    <property type="molecule type" value="Genomic_DNA"/>
</dbReference>
<feature type="transmembrane region" description="Helical" evidence="1">
    <location>
        <begin position="50"/>
        <end position="69"/>
    </location>
</feature>
<feature type="transmembrane region" description="Helical" evidence="1">
    <location>
        <begin position="195"/>
        <end position="220"/>
    </location>
</feature>
<name>A0A4V2K1P0_9APHY</name>
<keyword evidence="1" id="KW-1133">Transmembrane helix</keyword>
<dbReference type="Proteomes" id="UP000292957">
    <property type="component" value="Unassembled WGS sequence"/>
</dbReference>